<name>A0A0S4L7L4_9BACT</name>
<dbReference type="SUPFAM" id="SSF51351">
    <property type="entry name" value="Triosephosphate isomerase (TIM)"/>
    <property type="match status" value="1"/>
</dbReference>
<dbReference type="InterPro" id="IPR020861">
    <property type="entry name" value="Triosephosphate_isomerase_AS"/>
</dbReference>
<feature type="binding site" evidence="7">
    <location>
        <position position="179"/>
    </location>
    <ligand>
        <name>substrate</name>
    </ligand>
</feature>
<dbReference type="EMBL" id="CZPZ01000004">
    <property type="protein sequence ID" value="CUS33199.1"/>
    <property type="molecule type" value="Genomic_DNA"/>
</dbReference>
<dbReference type="FunFam" id="3.20.20.70:FF:000016">
    <property type="entry name" value="Triosephosphate isomerase"/>
    <property type="match status" value="1"/>
</dbReference>
<dbReference type="InterPro" id="IPR022896">
    <property type="entry name" value="TrioseP_Isoase_bac/euk"/>
</dbReference>
<evidence type="ECO:0000256" key="6">
    <source>
        <dbReference type="ARBA" id="ARBA00023235"/>
    </source>
</evidence>
<dbReference type="EC" id="5.3.1.1" evidence="7 8"/>
<dbReference type="AlphaFoldDB" id="A0A0S4L7L4"/>
<evidence type="ECO:0000256" key="8">
    <source>
        <dbReference type="RuleBase" id="RU363013"/>
    </source>
</evidence>
<dbReference type="UniPathway" id="UPA00138"/>
<proteinExistence type="inferred from homology"/>
<keyword evidence="10" id="KW-1185">Reference proteome</keyword>
<evidence type="ECO:0000256" key="5">
    <source>
        <dbReference type="ARBA" id="ARBA00023152"/>
    </source>
</evidence>
<feature type="active site" description="Electrophile" evidence="7">
    <location>
        <position position="101"/>
    </location>
</feature>
<evidence type="ECO:0000313" key="10">
    <source>
        <dbReference type="Proteomes" id="UP000198736"/>
    </source>
</evidence>
<comment type="subunit">
    <text evidence="7 8">Homodimer.</text>
</comment>
<dbReference type="PROSITE" id="PS00171">
    <property type="entry name" value="TIM_1"/>
    <property type="match status" value="1"/>
</dbReference>
<comment type="catalytic activity">
    <reaction evidence="7 8">
        <text>D-glyceraldehyde 3-phosphate = dihydroxyacetone phosphate</text>
        <dbReference type="Rhea" id="RHEA:18585"/>
        <dbReference type="ChEBI" id="CHEBI:57642"/>
        <dbReference type="ChEBI" id="CHEBI:59776"/>
        <dbReference type="EC" id="5.3.1.1"/>
    </reaction>
</comment>
<keyword evidence="5 7" id="KW-0324">Glycolysis</keyword>
<evidence type="ECO:0000256" key="2">
    <source>
        <dbReference type="ARBA" id="ARBA00007422"/>
    </source>
</evidence>
<dbReference type="GO" id="GO:0019563">
    <property type="term" value="P:glycerol catabolic process"/>
    <property type="evidence" value="ECO:0007669"/>
    <property type="project" value="TreeGrafter"/>
</dbReference>
<keyword evidence="3 7" id="KW-0312">Gluconeogenesis</keyword>
<dbReference type="STRING" id="1742973.COMA2_120118"/>
<reference evidence="10" key="1">
    <citation type="submission" date="2015-10" db="EMBL/GenBank/DDBJ databases">
        <authorList>
            <person name="Luecker S."/>
            <person name="Luecker S."/>
        </authorList>
    </citation>
    <scope>NUCLEOTIDE SEQUENCE [LARGE SCALE GENOMIC DNA]</scope>
</reference>
<dbReference type="GO" id="GO:0006096">
    <property type="term" value="P:glycolytic process"/>
    <property type="evidence" value="ECO:0007669"/>
    <property type="project" value="UniProtKB-UniRule"/>
</dbReference>
<feature type="binding site" evidence="7">
    <location>
        <begin position="240"/>
        <end position="241"/>
    </location>
    <ligand>
        <name>substrate</name>
    </ligand>
</feature>
<dbReference type="PANTHER" id="PTHR21139">
    <property type="entry name" value="TRIOSEPHOSPHATE ISOMERASE"/>
    <property type="match status" value="1"/>
</dbReference>
<dbReference type="InterPro" id="IPR035990">
    <property type="entry name" value="TIM_sf"/>
</dbReference>
<dbReference type="InterPro" id="IPR000652">
    <property type="entry name" value="Triosephosphate_isomerase"/>
</dbReference>
<dbReference type="GO" id="GO:0004807">
    <property type="term" value="F:triose-phosphate isomerase activity"/>
    <property type="evidence" value="ECO:0007669"/>
    <property type="project" value="UniProtKB-UniRule"/>
</dbReference>
<comment type="subcellular location">
    <subcellularLocation>
        <location evidence="7 8">Cytoplasm</location>
    </subcellularLocation>
</comment>
<dbReference type="GO" id="GO:0005829">
    <property type="term" value="C:cytosol"/>
    <property type="evidence" value="ECO:0007669"/>
    <property type="project" value="TreeGrafter"/>
</dbReference>
<dbReference type="Proteomes" id="UP000198736">
    <property type="component" value="Unassembled WGS sequence"/>
</dbReference>
<comment type="function">
    <text evidence="7">Involved in the gluconeogenesis. Catalyzes stereospecifically the conversion of dihydroxyacetone phosphate (DHAP) to D-glyceraldehyde-3-phosphate (G3P).</text>
</comment>
<evidence type="ECO:0000256" key="7">
    <source>
        <dbReference type="HAMAP-Rule" id="MF_00147"/>
    </source>
</evidence>
<dbReference type="Pfam" id="PF00121">
    <property type="entry name" value="TIM"/>
    <property type="match status" value="1"/>
</dbReference>
<sequence length="264" mass="28119">MEIAVRTVLIVGNWKMNKTASEATIFIRDLNARVSAQLPNLELVVAPPFTALESVRTALGASSPIQLGAQDLFWEDQGAYTGEVSAPMLKDLGCRYVIVGHSERRTIFGEQGDRIQKKIRAALNHELRPILCIGETMTERDNGTTDDVLTQQLRDGLSGLAAEALATVTIAYEPVWAIGTGKSATTEQAVEAHRAIRRVLAATASPAIADRARILYGGSVTPHNIESLLASDQIDGALIGGACLQVESFATIATVASVARSIGV</sequence>
<dbReference type="InterPro" id="IPR013785">
    <property type="entry name" value="Aldolase_TIM"/>
</dbReference>
<evidence type="ECO:0000256" key="4">
    <source>
        <dbReference type="ARBA" id="ARBA00022490"/>
    </source>
</evidence>
<comment type="similarity">
    <text evidence="2 7 8">Belongs to the triosephosphate isomerase family.</text>
</comment>
<keyword evidence="6 7" id="KW-0413">Isomerase</keyword>
<gene>
    <name evidence="7 9" type="primary">tpiA</name>
    <name evidence="9" type="ORF">COMA2_120118</name>
</gene>
<dbReference type="Gene3D" id="3.20.20.70">
    <property type="entry name" value="Aldolase class I"/>
    <property type="match status" value="1"/>
</dbReference>
<comment type="pathway">
    <text evidence="1 7 8">Carbohydrate degradation; glycolysis; D-glyceraldehyde 3-phosphate from glycerone phosphate: step 1/1.</text>
</comment>
<dbReference type="GO" id="GO:0046166">
    <property type="term" value="P:glyceraldehyde-3-phosphate biosynthetic process"/>
    <property type="evidence" value="ECO:0007669"/>
    <property type="project" value="TreeGrafter"/>
</dbReference>
<dbReference type="NCBIfam" id="TIGR00419">
    <property type="entry name" value="tim"/>
    <property type="match status" value="1"/>
</dbReference>
<dbReference type="GO" id="GO:0006094">
    <property type="term" value="P:gluconeogenesis"/>
    <property type="evidence" value="ECO:0007669"/>
    <property type="project" value="UniProtKB-UniRule"/>
</dbReference>
<evidence type="ECO:0000256" key="1">
    <source>
        <dbReference type="ARBA" id="ARBA00004680"/>
    </source>
</evidence>
<organism evidence="9 10">
    <name type="scientific">Candidatus Nitrospira nitrificans</name>
    <dbReference type="NCBI Taxonomy" id="1742973"/>
    <lineage>
        <taxon>Bacteria</taxon>
        <taxon>Pseudomonadati</taxon>
        <taxon>Nitrospirota</taxon>
        <taxon>Nitrospiria</taxon>
        <taxon>Nitrospirales</taxon>
        <taxon>Nitrospiraceae</taxon>
        <taxon>Nitrospira</taxon>
    </lineage>
</organism>
<comment type="pathway">
    <text evidence="7 8">Carbohydrate biosynthesis; gluconeogenesis.</text>
</comment>
<dbReference type="HAMAP" id="MF_00147_B">
    <property type="entry name" value="TIM_B"/>
    <property type="match status" value="1"/>
</dbReference>
<dbReference type="PANTHER" id="PTHR21139:SF42">
    <property type="entry name" value="TRIOSEPHOSPHATE ISOMERASE"/>
    <property type="match status" value="1"/>
</dbReference>
<feature type="active site" description="Proton acceptor" evidence="7">
    <location>
        <position position="173"/>
    </location>
</feature>
<evidence type="ECO:0000313" key="9">
    <source>
        <dbReference type="EMBL" id="CUS33199.1"/>
    </source>
</evidence>
<feature type="binding site" evidence="7">
    <location>
        <begin position="13"/>
        <end position="15"/>
    </location>
    <ligand>
        <name>substrate</name>
    </ligand>
</feature>
<feature type="binding site" evidence="7">
    <location>
        <position position="219"/>
    </location>
    <ligand>
        <name>substrate</name>
    </ligand>
</feature>
<dbReference type="PROSITE" id="PS51440">
    <property type="entry name" value="TIM_2"/>
    <property type="match status" value="1"/>
</dbReference>
<evidence type="ECO:0000256" key="3">
    <source>
        <dbReference type="ARBA" id="ARBA00022432"/>
    </source>
</evidence>
<keyword evidence="4 7" id="KW-0963">Cytoplasm</keyword>
<dbReference type="CDD" id="cd00311">
    <property type="entry name" value="TIM"/>
    <property type="match status" value="1"/>
</dbReference>
<accession>A0A0S4L7L4</accession>
<dbReference type="UniPathway" id="UPA00109">
    <property type="reaction ID" value="UER00189"/>
</dbReference>
<protein>
    <recommendedName>
        <fullName evidence="7 8">Triosephosphate isomerase</fullName>
        <shortName evidence="7">TIM</shortName>
        <shortName evidence="7">TPI</shortName>
        <ecNumber evidence="7 8">5.3.1.1</ecNumber>
    </recommendedName>
    <alternativeName>
        <fullName evidence="7">Triose-phosphate isomerase</fullName>
    </alternativeName>
</protein>